<evidence type="ECO:0000313" key="4">
    <source>
        <dbReference type="Proteomes" id="UP000626109"/>
    </source>
</evidence>
<feature type="compositionally biased region" description="Low complexity" evidence="1">
    <location>
        <begin position="109"/>
        <end position="132"/>
    </location>
</feature>
<evidence type="ECO:0000313" key="2">
    <source>
        <dbReference type="EMBL" id="CAE8634326.1"/>
    </source>
</evidence>
<accession>A0A813JCJ7</accession>
<sequence>MTPSLPAGSSPRPADAEAELKEKSGSNNSKNDKNNSNNNKNNNDSHVNSHRISNSNNSHANSNRHVSSSNANDINHTPSSSSSHSSSSTTNNNSNNTRHSNNHNHHCHSSNNNHNNSDSNNNNSNNTQSNSHGASSTEAAAPAVQIGSSRALCCIWGELRAILRTASSLHSCVVQPLDADVVVVVQRQLEDDELRLAALRAEFGPRLVYSELYDKPDPASFFGEDNWAEMSKVKGNWLNRGNTQVLINHKLLADRLETQGFLGPGSCYNLFVVTRSDLLHLIPLPSSEELSFVLGPRDVLTQEGHEFGGVNYNFSVVRGAQLAREFLRGPYETIVNRTLPNRKKSYNIELFWRVLFGVRSWRNLRMVVTCFVTAETMEDRTTWKKVKQSADGGILFKYESQMTEAFSNLKIWQQRSEWRLLKPPLGLQVQEIHGQARRLFALAFASVVPERREGLEELSDEAVEPAADDPDPEGFVCQEAGDVEISEAAQSDEIVRFHLVPRKGWDRHLRGMKCSARNIINWKGRSAAPEPPQPGCWLVPASHSPCHGFLWAYIFYAVCC</sequence>
<keyword evidence="5" id="KW-1185">Reference proteome</keyword>
<dbReference type="EMBL" id="CAJNNW010024835">
    <property type="protein sequence ID" value="CAE8674477.1"/>
    <property type="molecule type" value="Genomic_DNA"/>
</dbReference>
<feature type="compositionally biased region" description="Basic and acidic residues" evidence="1">
    <location>
        <begin position="14"/>
        <end position="24"/>
    </location>
</feature>
<reference evidence="3" key="1">
    <citation type="submission" date="2021-02" db="EMBL/GenBank/DDBJ databases">
        <authorList>
            <person name="Dougan E. K."/>
            <person name="Rhodes N."/>
            <person name="Thang M."/>
            <person name="Chan C."/>
        </authorList>
    </citation>
    <scope>NUCLEOTIDE SEQUENCE</scope>
</reference>
<comment type="caution">
    <text evidence="3">The sequence shown here is derived from an EMBL/GenBank/DDBJ whole genome shotgun (WGS) entry which is preliminary data.</text>
</comment>
<gene>
    <name evidence="2" type="ORF">PGLA1383_LOCUS49977</name>
    <name evidence="3" type="ORF">PGLA2088_LOCUS18963</name>
</gene>
<dbReference type="Proteomes" id="UP000626109">
    <property type="component" value="Unassembled WGS sequence"/>
</dbReference>
<feature type="region of interest" description="Disordered" evidence="1">
    <location>
        <begin position="1"/>
        <end position="138"/>
    </location>
</feature>
<dbReference type="Proteomes" id="UP000654075">
    <property type="component" value="Unassembled WGS sequence"/>
</dbReference>
<dbReference type="EMBL" id="CAJNNV010030973">
    <property type="protein sequence ID" value="CAE8634326.1"/>
    <property type="molecule type" value="Genomic_DNA"/>
</dbReference>
<organism evidence="3 4">
    <name type="scientific">Polarella glacialis</name>
    <name type="common">Dinoflagellate</name>
    <dbReference type="NCBI Taxonomy" id="89957"/>
    <lineage>
        <taxon>Eukaryota</taxon>
        <taxon>Sar</taxon>
        <taxon>Alveolata</taxon>
        <taxon>Dinophyceae</taxon>
        <taxon>Suessiales</taxon>
        <taxon>Suessiaceae</taxon>
        <taxon>Polarella</taxon>
    </lineage>
</organism>
<feature type="compositionally biased region" description="Low complexity" evidence="1">
    <location>
        <begin position="26"/>
        <end position="99"/>
    </location>
</feature>
<dbReference type="OMA" id="YNIELFW"/>
<evidence type="ECO:0000313" key="3">
    <source>
        <dbReference type="EMBL" id="CAE8674477.1"/>
    </source>
</evidence>
<dbReference type="OrthoDB" id="432907at2759"/>
<evidence type="ECO:0000313" key="5">
    <source>
        <dbReference type="Proteomes" id="UP000654075"/>
    </source>
</evidence>
<name>A0A813JCJ7_POLGL</name>
<proteinExistence type="predicted"/>
<evidence type="ECO:0000256" key="1">
    <source>
        <dbReference type="SAM" id="MobiDB-lite"/>
    </source>
</evidence>
<dbReference type="AlphaFoldDB" id="A0A813JCJ7"/>
<protein>
    <submittedName>
        <fullName evidence="3">Uncharacterized protein</fullName>
    </submittedName>
</protein>